<name>A0ABU3BAU9_9GAMM</name>
<dbReference type="InterPro" id="IPR011856">
    <property type="entry name" value="tRNA_endonuc-like_dom_sf"/>
</dbReference>
<dbReference type="SUPFAM" id="SSF52980">
    <property type="entry name" value="Restriction endonuclease-like"/>
    <property type="match status" value="1"/>
</dbReference>
<sequence length="120" mass="13292">MPATTRQARGAAAESAVLERARQQGLRCLTRNFRRPGGELDLVLDDGETVIVVEVRQRSRSDYGRAVETVTARKQQRLIHAARCLLQARPALAARPLRFDVVGVGPDGALEWIEDAFQLD</sequence>
<evidence type="ECO:0000313" key="4">
    <source>
        <dbReference type="Proteomes" id="UP001259982"/>
    </source>
</evidence>
<protein>
    <recommendedName>
        <fullName evidence="2">UPF0102 protein RM531_06370</fullName>
    </recommendedName>
</protein>
<accession>A0ABU3BAU9</accession>
<dbReference type="PANTHER" id="PTHR34039">
    <property type="entry name" value="UPF0102 PROTEIN YRAN"/>
    <property type="match status" value="1"/>
</dbReference>
<dbReference type="RefSeq" id="WP_311658136.1">
    <property type="nucleotide sequence ID" value="NZ_JAVRHY010000004.1"/>
</dbReference>
<gene>
    <name evidence="3" type="ORF">RM531_06370</name>
</gene>
<dbReference type="HAMAP" id="MF_00048">
    <property type="entry name" value="UPF0102"/>
    <property type="match status" value="1"/>
</dbReference>
<comment type="caution">
    <text evidence="3">The sequence shown here is derived from an EMBL/GenBank/DDBJ whole genome shotgun (WGS) entry which is preliminary data.</text>
</comment>
<proteinExistence type="inferred from homology"/>
<evidence type="ECO:0000313" key="3">
    <source>
        <dbReference type="EMBL" id="MDT0618091.1"/>
    </source>
</evidence>
<dbReference type="Gene3D" id="3.40.1350.10">
    <property type="match status" value="1"/>
</dbReference>
<evidence type="ECO:0000256" key="2">
    <source>
        <dbReference type="HAMAP-Rule" id="MF_00048"/>
    </source>
</evidence>
<dbReference type="Pfam" id="PF02021">
    <property type="entry name" value="UPF0102"/>
    <property type="match status" value="1"/>
</dbReference>
<dbReference type="InterPro" id="IPR003509">
    <property type="entry name" value="UPF0102_YraN-like"/>
</dbReference>
<comment type="similarity">
    <text evidence="1 2">Belongs to the UPF0102 family.</text>
</comment>
<reference evidence="3 4" key="1">
    <citation type="submission" date="2023-09" db="EMBL/GenBank/DDBJ databases">
        <authorList>
            <person name="Rey-Velasco X."/>
        </authorList>
    </citation>
    <scope>NUCLEOTIDE SEQUENCE [LARGE SCALE GENOMIC DNA]</scope>
    <source>
        <strain evidence="3 4">P385</strain>
    </source>
</reference>
<keyword evidence="4" id="KW-1185">Reference proteome</keyword>
<dbReference type="PANTHER" id="PTHR34039:SF1">
    <property type="entry name" value="UPF0102 PROTEIN YRAN"/>
    <property type="match status" value="1"/>
</dbReference>
<dbReference type="Proteomes" id="UP001259982">
    <property type="component" value="Unassembled WGS sequence"/>
</dbReference>
<evidence type="ECO:0000256" key="1">
    <source>
        <dbReference type="ARBA" id="ARBA00006738"/>
    </source>
</evidence>
<dbReference type="InterPro" id="IPR011335">
    <property type="entry name" value="Restrct_endonuc-II-like"/>
</dbReference>
<dbReference type="NCBIfam" id="TIGR00252">
    <property type="entry name" value="YraN family protein"/>
    <property type="match status" value="1"/>
</dbReference>
<dbReference type="NCBIfam" id="NF009150">
    <property type="entry name" value="PRK12497.1-3"/>
    <property type="match status" value="1"/>
</dbReference>
<dbReference type="EMBL" id="JAVRHY010000004">
    <property type="protein sequence ID" value="MDT0618091.1"/>
    <property type="molecule type" value="Genomic_DNA"/>
</dbReference>
<organism evidence="3 4">
    <name type="scientific">Spectribacter acetivorans</name>
    <dbReference type="NCBI Taxonomy" id="3075603"/>
    <lineage>
        <taxon>Bacteria</taxon>
        <taxon>Pseudomonadati</taxon>
        <taxon>Pseudomonadota</taxon>
        <taxon>Gammaproteobacteria</taxon>
        <taxon>Salinisphaerales</taxon>
        <taxon>Salinisphaeraceae</taxon>
        <taxon>Spectribacter</taxon>
    </lineage>
</organism>